<feature type="binding site" evidence="5">
    <location>
        <position position="270"/>
    </location>
    <ligand>
        <name>S-adenosyl-L-methionine</name>
        <dbReference type="ChEBI" id="CHEBI:59789"/>
    </ligand>
</feature>
<sequence>MNKFHIAQELLQGHYKDNIVINLSPCNGYRSRVEFGYKNNFYIMYDLDGDIVYLDKFNVARPSINRIMPLLLLNINKSPILKDKLFQVNFRTNNENRILTSMIYHKKLDSEIKDEAIMLSNKLHIDINLRSRKDIFSTGDKLLKDKLKNRNINLYQTDQSFYQPNHFHMPKMVQKASDFIKEPKDLLELYCGSGTFTLPLARIFRNVIATENNRQSIKCLNKSINEHNIKNVFHFRLSAEEVADVLEGRFFKRMGKTNIKDFNFSHILVDPPRSGLTEDVINLLNKFQNIIYISCNQHTYARDLDLLNNYTISDIEFFDQFPNTDHIEIVSLLTKK</sequence>
<organism evidence="7 8">
    <name type="scientific">SAR86 cluster bacterium</name>
    <dbReference type="NCBI Taxonomy" id="2030880"/>
    <lineage>
        <taxon>Bacteria</taxon>
        <taxon>Pseudomonadati</taxon>
        <taxon>Pseudomonadota</taxon>
        <taxon>Gammaproteobacteria</taxon>
        <taxon>SAR86 cluster</taxon>
    </lineage>
</organism>
<dbReference type="GO" id="GO:0032259">
    <property type="term" value="P:methylation"/>
    <property type="evidence" value="ECO:0007669"/>
    <property type="project" value="UniProtKB-KW"/>
</dbReference>
<dbReference type="GO" id="GO:0008033">
    <property type="term" value="P:tRNA processing"/>
    <property type="evidence" value="ECO:0007669"/>
    <property type="project" value="UniProtKB-KW"/>
</dbReference>
<keyword evidence="1 5" id="KW-0489">Methyltransferase</keyword>
<dbReference type="Gene3D" id="2.40.50.1070">
    <property type="match status" value="1"/>
</dbReference>
<dbReference type="GO" id="GO:0019843">
    <property type="term" value="F:rRNA binding"/>
    <property type="evidence" value="ECO:0007669"/>
    <property type="project" value="TreeGrafter"/>
</dbReference>
<dbReference type="CDD" id="cd02440">
    <property type="entry name" value="AdoMet_MTases"/>
    <property type="match status" value="1"/>
</dbReference>
<dbReference type="PANTHER" id="PTHR47790:SF2">
    <property type="entry name" value="TRNA_TMRNA (URACIL-C(5))-METHYLTRANSFERASE"/>
    <property type="match status" value="1"/>
</dbReference>
<keyword evidence="3 5" id="KW-0949">S-adenosyl-L-methionine</keyword>
<dbReference type="GO" id="GO:0005829">
    <property type="term" value="C:cytosol"/>
    <property type="evidence" value="ECO:0007669"/>
    <property type="project" value="TreeGrafter"/>
</dbReference>
<proteinExistence type="inferred from homology"/>
<protein>
    <submittedName>
        <fullName evidence="7">tRNA (Uridine(54)-C5)-methyltransferase TrmA</fullName>
        <ecNumber evidence="7">2.1.1.35</ecNumber>
    </submittedName>
</protein>
<evidence type="ECO:0000256" key="2">
    <source>
        <dbReference type="ARBA" id="ARBA00022679"/>
    </source>
</evidence>
<evidence type="ECO:0000256" key="4">
    <source>
        <dbReference type="ARBA" id="ARBA00022694"/>
    </source>
</evidence>
<evidence type="ECO:0000313" key="8">
    <source>
        <dbReference type="Proteomes" id="UP000711391"/>
    </source>
</evidence>
<feature type="active site" description="Nucleophile" evidence="5">
    <location>
        <position position="295"/>
    </location>
</feature>
<evidence type="ECO:0000256" key="1">
    <source>
        <dbReference type="ARBA" id="ARBA00022603"/>
    </source>
</evidence>
<reference evidence="7" key="1">
    <citation type="submission" date="2020-10" db="EMBL/GenBank/DDBJ databases">
        <title>Microbiome of the Black Sea water column analyzed by genome centric metagenomics.</title>
        <authorList>
            <person name="Cabello-Yeves P.J."/>
            <person name="Callieri C."/>
            <person name="Picazo A."/>
            <person name="Mehrshad M."/>
            <person name="Haro-Moreno J.M."/>
            <person name="Roda-Garcia J."/>
            <person name="Dzembekova N."/>
            <person name="Slabakova V."/>
            <person name="Slabakova N."/>
            <person name="Moncheva S."/>
            <person name="Rodriguez-Valera F."/>
        </authorList>
    </citation>
    <scope>NUCLEOTIDE SEQUENCE</scope>
    <source>
        <strain evidence="7">BS307-5m-G50</strain>
    </source>
</reference>
<dbReference type="AlphaFoldDB" id="A0A937LGH5"/>
<dbReference type="Pfam" id="PF05958">
    <property type="entry name" value="tRNA_U5-meth_tr"/>
    <property type="match status" value="1"/>
</dbReference>
<comment type="caution">
    <text evidence="7">The sequence shown here is derived from an EMBL/GenBank/DDBJ whole genome shotgun (WGS) entry which is preliminary data.</text>
</comment>
<dbReference type="InterPro" id="IPR010280">
    <property type="entry name" value="U5_MeTrfase_fam"/>
</dbReference>
<evidence type="ECO:0000256" key="3">
    <source>
        <dbReference type="ARBA" id="ARBA00022691"/>
    </source>
</evidence>
<dbReference type="GO" id="GO:0000049">
    <property type="term" value="F:tRNA binding"/>
    <property type="evidence" value="ECO:0007669"/>
    <property type="project" value="TreeGrafter"/>
</dbReference>
<evidence type="ECO:0000256" key="6">
    <source>
        <dbReference type="PROSITE-ProRule" id="PRU10015"/>
    </source>
</evidence>
<dbReference type="EMBL" id="JADHQD010000004">
    <property type="protein sequence ID" value="MBL6817975.1"/>
    <property type="molecule type" value="Genomic_DNA"/>
</dbReference>
<dbReference type="EC" id="2.1.1.35" evidence="7"/>
<dbReference type="Proteomes" id="UP000711391">
    <property type="component" value="Unassembled WGS sequence"/>
</dbReference>
<feature type="binding site" evidence="5">
    <location>
        <position position="190"/>
    </location>
    <ligand>
        <name>S-adenosyl-L-methionine</name>
        <dbReference type="ChEBI" id="CHEBI:59789"/>
    </ligand>
</feature>
<accession>A0A937LGH5</accession>
<dbReference type="InterPro" id="IPR029063">
    <property type="entry name" value="SAM-dependent_MTases_sf"/>
</dbReference>
<keyword evidence="2 5" id="KW-0808">Transferase</keyword>
<comment type="similarity">
    <text evidence="5">Belongs to the class I-like SAM-binding methyltransferase superfamily. RNA M5U methyltransferase family.</text>
</comment>
<evidence type="ECO:0000313" key="7">
    <source>
        <dbReference type="EMBL" id="MBL6817975.1"/>
    </source>
</evidence>
<feature type="binding site" evidence="5">
    <location>
        <position position="211"/>
    </location>
    <ligand>
        <name>S-adenosyl-L-methionine</name>
        <dbReference type="ChEBI" id="CHEBI:59789"/>
    </ligand>
</feature>
<evidence type="ECO:0000256" key="5">
    <source>
        <dbReference type="PROSITE-ProRule" id="PRU01024"/>
    </source>
</evidence>
<gene>
    <name evidence="7" type="primary">trmA</name>
    <name evidence="7" type="ORF">ISQ64_01055</name>
</gene>
<dbReference type="GO" id="GO:0030697">
    <property type="term" value="F:tRNA (uracil(54)-C5)-methyltransferase activity, S-adenosyl methionine-dependent"/>
    <property type="evidence" value="ECO:0007669"/>
    <property type="project" value="UniProtKB-EC"/>
</dbReference>
<dbReference type="SUPFAM" id="SSF53335">
    <property type="entry name" value="S-adenosyl-L-methionine-dependent methyltransferases"/>
    <property type="match status" value="1"/>
</dbReference>
<feature type="binding site" evidence="5">
    <location>
        <position position="163"/>
    </location>
    <ligand>
        <name>S-adenosyl-L-methionine</name>
        <dbReference type="ChEBI" id="CHEBI:59789"/>
    </ligand>
</feature>
<dbReference type="Gene3D" id="3.40.50.150">
    <property type="entry name" value="Vaccinia Virus protein VP39"/>
    <property type="match status" value="1"/>
</dbReference>
<dbReference type="PANTHER" id="PTHR47790">
    <property type="entry name" value="TRNA/TMRNA (URACIL-C(5))-METHYLTRANSFERASE"/>
    <property type="match status" value="1"/>
</dbReference>
<feature type="active site" evidence="6">
    <location>
        <position position="295"/>
    </location>
</feature>
<dbReference type="PROSITE" id="PS51687">
    <property type="entry name" value="SAM_MT_RNA_M5U"/>
    <property type="match status" value="1"/>
</dbReference>
<name>A0A937LGH5_9GAMM</name>
<dbReference type="InterPro" id="IPR030390">
    <property type="entry name" value="MeTrfase_TrmA_AS"/>
</dbReference>
<keyword evidence="4" id="KW-0819">tRNA processing</keyword>
<dbReference type="PROSITE" id="PS01230">
    <property type="entry name" value="TRMA_1"/>
    <property type="match status" value="1"/>
</dbReference>
<dbReference type="InterPro" id="IPR011869">
    <property type="entry name" value="TrmA_MeTrfase"/>
</dbReference>